<sequence>MEIIRPGTNIDFIGKRYIAYVLSGLILGVTIVMLIWRGPNFGVDFTGGVLVQVKLDQKRTPDEIRKALQPVQLEDSIIQEFSEGGQEEYLIHTTKTDIELQGLHDKLEQSLMLEFGKNVEIRRIEMVGPKVGKDLRQKALFAIYYTLLLLAIYISGRFEAKWLMSIIMAGALVLVVVIASGFNVSVIWLIVIAMIVTLGLCCVLKLKYAFGAIIALLHDVMVTVGAFVITDREFSLSVVAAILTIIGFSLNDTIVIYDRIRENIRRLRKKSFSEIINISVNETLSRTILTSGTVFFVLVALYFLGGKVINDFAFAMLVGVISGTYSTVYVASPIILVLEDTPVKDSRDRA</sequence>
<feature type="transmembrane region" description="Helical" evidence="9">
    <location>
        <begin position="209"/>
        <end position="230"/>
    </location>
</feature>
<evidence type="ECO:0000256" key="5">
    <source>
        <dbReference type="ARBA" id="ARBA00022927"/>
    </source>
</evidence>
<feature type="transmembrane region" description="Helical" evidence="9">
    <location>
        <begin position="288"/>
        <end position="306"/>
    </location>
</feature>
<dbReference type="AlphaFoldDB" id="A0A445MV13"/>
<dbReference type="InterPro" id="IPR022813">
    <property type="entry name" value="SecD/SecF_arch_bac"/>
</dbReference>
<evidence type="ECO:0000256" key="7">
    <source>
        <dbReference type="ARBA" id="ARBA00023010"/>
    </source>
</evidence>
<dbReference type="InterPro" id="IPR022645">
    <property type="entry name" value="SecD/SecF_bac"/>
</dbReference>
<evidence type="ECO:0000256" key="6">
    <source>
        <dbReference type="ARBA" id="ARBA00022989"/>
    </source>
</evidence>
<keyword evidence="4 9" id="KW-0812">Transmembrane</keyword>
<evidence type="ECO:0000256" key="1">
    <source>
        <dbReference type="ARBA" id="ARBA00004651"/>
    </source>
</evidence>
<comment type="caution">
    <text evidence="9">Lacks conserved residue(s) required for the propagation of feature annotation.</text>
</comment>
<feature type="transmembrane region" description="Helical" evidence="9">
    <location>
        <begin position="139"/>
        <end position="155"/>
    </location>
</feature>
<dbReference type="PRINTS" id="PR01755">
    <property type="entry name" value="SECFTRNLCASE"/>
</dbReference>
<dbReference type="Pfam" id="PF07549">
    <property type="entry name" value="Sec_GG"/>
    <property type="match status" value="1"/>
</dbReference>
<gene>
    <name evidence="9 11" type="primary">secF</name>
    <name evidence="11" type="ORF">PITCH_A1800001</name>
</gene>
<dbReference type="Gene3D" id="1.20.1640.10">
    <property type="entry name" value="Multidrug efflux transporter AcrB transmembrane domain"/>
    <property type="match status" value="1"/>
</dbReference>
<evidence type="ECO:0000313" key="11">
    <source>
        <dbReference type="EMBL" id="SPD73315.1"/>
    </source>
</evidence>
<accession>A0A445MV13</accession>
<dbReference type="SUPFAM" id="SSF82866">
    <property type="entry name" value="Multidrug efflux transporter AcrB transmembrane domain"/>
    <property type="match status" value="1"/>
</dbReference>
<feature type="transmembrane region" description="Helical" evidence="9">
    <location>
        <begin position="186"/>
        <end position="204"/>
    </location>
</feature>
<evidence type="ECO:0000256" key="8">
    <source>
        <dbReference type="ARBA" id="ARBA00023136"/>
    </source>
</evidence>
<feature type="transmembrane region" description="Helical" evidence="9">
    <location>
        <begin position="312"/>
        <end position="338"/>
    </location>
</feature>
<dbReference type="InterPro" id="IPR022646">
    <property type="entry name" value="SecD/SecF_CS"/>
</dbReference>
<evidence type="ECO:0000256" key="3">
    <source>
        <dbReference type="ARBA" id="ARBA00022475"/>
    </source>
</evidence>
<dbReference type="PANTHER" id="PTHR30081">
    <property type="entry name" value="PROTEIN-EXPORT MEMBRANE PROTEIN SEC"/>
    <property type="match status" value="1"/>
</dbReference>
<evidence type="ECO:0000256" key="9">
    <source>
        <dbReference type="HAMAP-Rule" id="MF_01464"/>
    </source>
</evidence>
<keyword evidence="7 9" id="KW-0811">Translocation</keyword>
<feature type="transmembrane region" description="Helical" evidence="9">
    <location>
        <begin position="17"/>
        <end position="36"/>
    </location>
</feature>
<dbReference type="GO" id="GO:0043952">
    <property type="term" value="P:protein transport by the Sec complex"/>
    <property type="evidence" value="ECO:0007669"/>
    <property type="project" value="UniProtKB-UniRule"/>
</dbReference>
<dbReference type="GO" id="GO:0065002">
    <property type="term" value="P:intracellular protein transmembrane transport"/>
    <property type="evidence" value="ECO:0007669"/>
    <property type="project" value="UniProtKB-UniRule"/>
</dbReference>
<comment type="subunit">
    <text evidence="9">Forms a complex with SecD. Part of the essential Sec protein translocation apparatus which comprises SecA, SecYEG and auxiliary proteins SecDF. Other proteins may also be involved.</text>
</comment>
<dbReference type="Pfam" id="PF02355">
    <property type="entry name" value="SecD_SecF_C"/>
    <property type="match status" value="1"/>
</dbReference>
<feature type="domain" description="Protein export membrane protein SecD/SecF C-terminal" evidence="10">
    <location>
        <begin position="186"/>
        <end position="339"/>
    </location>
</feature>
<organism evidence="11">
    <name type="scientific">uncultured Desulfobacterium sp</name>
    <dbReference type="NCBI Taxonomy" id="201089"/>
    <lineage>
        <taxon>Bacteria</taxon>
        <taxon>Pseudomonadati</taxon>
        <taxon>Thermodesulfobacteriota</taxon>
        <taxon>Desulfobacteria</taxon>
        <taxon>Desulfobacterales</taxon>
        <taxon>Desulfobacteriaceae</taxon>
        <taxon>Desulfobacterium</taxon>
        <taxon>environmental samples</taxon>
    </lineage>
</organism>
<comment type="similarity">
    <text evidence="9">Belongs to the SecD/SecF family. SecF subfamily.</text>
</comment>
<keyword evidence="2 9" id="KW-0813">Transport</keyword>
<evidence type="ECO:0000259" key="10">
    <source>
        <dbReference type="Pfam" id="PF02355"/>
    </source>
</evidence>
<dbReference type="EMBL" id="OJIN01000091">
    <property type="protein sequence ID" value="SPD73315.1"/>
    <property type="molecule type" value="Genomic_DNA"/>
</dbReference>
<dbReference type="GO" id="GO:0005886">
    <property type="term" value="C:plasma membrane"/>
    <property type="evidence" value="ECO:0007669"/>
    <property type="project" value="UniProtKB-SubCell"/>
</dbReference>
<dbReference type="InterPro" id="IPR048634">
    <property type="entry name" value="SecD_SecF_C"/>
</dbReference>
<keyword evidence="8 9" id="KW-0472">Membrane</keyword>
<feature type="transmembrane region" description="Helical" evidence="9">
    <location>
        <begin position="236"/>
        <end position="260"/>
    </location>
</feature>
<reference evidence="11" key="1">
    <citation type="submission" date="2018-01" db="EMBL/GenBank/DDBJ databases">
        <authorList>
            <person name="Regsiter A."/>
            <person name="William W."/>
        </authorList>
    </citation>
    <scope>NUCLEOTIDE SEQUENCE</scope>
    <source>
        <strain evidence="11">TRIP AH-1</strain>
    </source>
</reference>
<dbReference type="PANTHER" id="PTHR30081:SF8">
    <property type="entry name" value="PROTEIN TRANSLOCASE SUBUNIT SECF"/>
    <property type="match status" value="1"/>
</dbReference>
<comment type="function">
    <text evidence="9">Part of the Sec protein translocase complex. Interacts with the SecYEG preprotein conducting channel. SecDF uses the proton motive force (PMF) to complete protein translocation after the ATP-dependent function of SecA.</text>
</comment>
<protein>
    <recommendedName>
        <fullName evidence="9">Protein-export membrane protein SecF</fullName>
    </recommendedName>
</protein>
<comment type="subcellular location">
    <subcellularLocation>
        <location evidence="1 9">Cell membrane</location>
        <topology evidence="1 9">Multi-pass membrane protein</topology>
    </subcellularLocation>
</comment>
<feature type="transmembrane region" description="Helical" evidence="9">
    <location>
        <begin position="162"/>
        <end position="180"/>
    </location>
</feature>
<keyword evidence="5 9" id="KW-0653">Protein transport</keyword>
<dbReference type="HAMAP" id="MF_01464_B">
    <property type="entry name" value="SecF_B"/>
    <property type="match status" value="1"/>
</dbReference>
<dbReference type="GO" id="GO:0006605">
    <property type="term" value="P:protein targeting"/>
    <property type="evidence" value="ECO:0007669"/>
    <property type="project" value="UniProtKB-UniRule"/>
</dbReference>
<dbReference type="GO" id="GO:0015450">
    <property type="term" value="F:protein-transporting ATPase activity"/>
    <property type="evidence" value="ECO:0007669"/>
    <property type="project" value="InterPro"/>
</dbReference>
<name>A0A445MV13_9BACT</name>
<proteinExistence type="inferred from homology"/>
<dbReference type="NCBIfam" id="TIGR00966">
    <property type="entry name" value="transloc_SecF"/>
    <property type="match status" value="1"/>
</dbReference>
<evidence type="ECO:0000256" key="4">
    <source>
        <dbReference type="ARBA" id="ARBA00022692"/>
    </source>
</evidence>
<evidence type="ECO:0000256" key="2">
    <source>
        <dbReference type="ARBA" id="ARBA00022448"/>
    </source>
</evidence>
<dbReference type="InterPro" id="IPR005665">
    <property type="entry name" value="SecF_bac"/>
</dbReference>
<keyword evidence="6 9" id="KW-1133">Transmembrane helix</keyword>
<keyword evidence="3 9" id="KW-1003">Cell membrane</keyword>